<organism evidence="3 4">
    <name type="scientific">Candidatus Kaiserbacteria bacterium CG_4_8_14_3_um_filter_38_9</name>
    <dbReference type="NCBI Taxonomy" id="1974599"/>
    <lineage>
        <taxon>Bacteria</taxon>
        <taxon>Candidatus Kaiseribacteriota</taxon>
    </lineage>
</organism>
<reference evidence="4" key="1">
    <citation type="submission" date="2017-09" db="EMBL/GenBank/DDBJ databases">
        <title>Depth-based differentiation of microbial function through sediment-hosted aquifers and enrichment of novel symbionts in the deep terrestrial subsurface.</title>
        <authorList>
            <person name="Probst A.J."/>
            <person name="Ladd B."/>
            <person name="Jarett J.K."/>
            <person name="Geller-Mcgrath D.E."/>
            <person name="Sieber C.M.K."/>
            <person name="Emerson J.B."/>
            <person name="Anantharaman K."/>
            <person name="Thomas B.C."/>
            <person name="Malmstrom R."/>
            <person name="Stieglmeier M."/>
            <person name="Klingl A."/>
            <person name="Woyke T."/>
            <person name="Ryan C.M."/>
            <person name="Banfield J.F."/>
        </authorList>
    </citation>
    <scope>NUCLEOTIDE SEQUENCE [LARGE SCALE GENOMIC DNA]</scope>
</reference>
<accession>A0A2M7INE2</accession>
<keyword evidence="1" id="KW-0378">Hydrolase</keyword>
<dbReference type="InterPro" id="IPR018228">
    <property type="entry name" value="DNase_TatD-rel_CS"/>
</dbReference>
<proteinExistence type="predicted"/>
<dbReference type="PIRSF" id="PIRSF005902">
    <property type="entry name" value="DNase_TatD"/>
    <property type="match status" value="1"/>
</dbReference>
<dbReference type="GO" id="GO:0005829">
    <property type="term" value="C:cytosol"/>
    <property type="evidence" value="ECO:0007669"/>
    <property type="project" value="TreeGrafter"/>
</dbReference>
<feature type="binding site" evidence="2">
    <location>
        <position position="105"/>
    </location>
    <ligand>
        <name>a divalent metal cation</name>
        <dbReference type="ChEBI" id="CHEBI:60240"/>
        <label>1</label>
    </ligand>
</feature>
<feature type="binding site" evidence="2">
    <location>
        <position position="9"/>
    </location>
    <ligand>
        <name>a divalent metal cation</name>
        <dbReference type="ChEBI" id="CHEBI:60240"/>
        <label>1</label>
    </ligand>
</feature>
<evidence type="ECO:0008006" key="5">
    <source>
        <dbReference type="Google" id="ProtNLM"/>
    </source>
</evidence>
<keyword evidence="2" id="KW-0479">Metal-binding</keyword>
<gene>
    <name evidence="3" type="ORF">COZ82_02905</name>
</gene>
<feature type="binding site" evidence="2">
    <location>
        <position position="11"/>
    </location>
    <ligand>
        <name>a divalent metal cation</name>
        <dbReference type="ChEBI" id="CHEBI:60240"/>
        <label>1</label>
    </ligand>
</feature>
<dbReference type="Proteomes" id="UP000230837">
    <property type="component" value="Unassembled WGS sequence"/>
</dbReference>
<evidence type="ECO:0000256" key="1">
    <source>
        <dbReference type="ARBA" id="ARBA00022801"/>
    </source>
</evidence>
<protein>
    <recommendedName>
        <fullName evidence="5">Hydrolase TatD</fullName>
    </recommendedName>
</protein>
<sequence>MSFKYIDTHAHLNLAQFSEDANDIIKHCLNEDVAVINIGVNKVTSQRAVTLAIENENLFAMVGVHPINAVSVDPDDIETFPPETTFDHEFYYTLALNKKVVGIGECGFDYFHNSDITYETQREVFLEQIALANELKKPLMLHLRNSKDGRGRNAYEDAYEILKTEARVSGNVHFYAGTYEQAKKFFDLGYAVSFTGV</sequence>
<dbReference type="EMBL" id="PFHR01000151">
    <property type="protein sequence ID" value="PIW96820.1"/>
    <property type="molecule type" value="Genomic_DNA"/>
</dbReference>
<dbReference type="PANTHER" id="PTHR46124:SF2">
    <property type="entry name" value="D-AMINOACYL-TRNA DEACYLASE"/>
    <property type="match status" value="1"/>
</dbReference>
<dbReference type="GO" id="GO:0016788">
    <property type="term" value="F:hydrolase activity, acting on ester bonds"/>
    <property type="evidence" value="ECO:0007669"/>
    <property type="project" value="InterPro"/>
</dbReference>
<dbReference type="Pfam" id="PF01026">
    <property type="entry name" value="TatD_DNase"/>
    <property type="match status" value="1"/>
</dbReference>
<evidence type="ECO:0000313" key="3">
    <source>
        <dbReference type="EMBL" id="PIW96820.1"/>
    </source>
</evidence>
<dbReference type="GO" id="GO:0046872">
    <property type="term" value="F:metal ion binding"/>
    <property type="evidence" value="ECO:0007669"/>
    <property type="project" value="UniProtKB-KW"/>
</dbReference>
<dbReference type="Gene3D" id="3.20.20.140">
    <property type="entry name" value="Metal-dependent hydrolases"/>
    <property type="match status" value="1"/>
</dbReference>
<dbReference type="InterPro" id="IPR001130">
    <property type="entry name" value="TatD-like"/>
</dbReference>
<feature type="non-terminal residue" evidence="3">
    <location>
        <position position="197"/>
    </location>
</feature>
<feature type="binding site" evidence="2">
    <location>
        <position position="142"/>
    </location>
    <ligand>
        <name>a divalent metal cation</name>
        <dbReference type="ChEBI" id="CHEBI:60240"/>
        <label>2</label>
    </ligand>
</feature>
<feature type="binding site" evidence="2">
    <location>
        <position position="173"/>
    </location>
    <ligand>
        <name>a divalent metal cation</name>
        <dbReference type="ChEBI" id="CHEBI:60240"/>
        <label>2</label>
    </ligand>
</feature>
<dbReference type="CDD" id="cd01310">
    <property type="entry name" value="TatD_DNAse"/>
    <property type="match status" value="1"/>
</dbReference>
<name>A0A2M7INE2_9BACT</name>
<comment type="caution">
    <text evidence="3">The sequence shown here is derived from an EMBL/GenBank/DDBJ whole genome shotgun (WGS) entry which is preliminary data.</text>
</comment>
<dbReference type="SUPFAM" id="SSF51556">
    <property type="entry name" value="Metallo-dependent hydrolases"/>
    <property type="match status" value="1"/>
</dbReference>
<dbReference type="AlphaFoldDB" id="A0A2M7INE2"/>
<evidence type="ECO:0000313" key="4">
    <source>
        <dbReference type="Proteomes" id="UP000230837"/>
    </source>
</evidence>
<dbReference type="PROSITE" id="PS01137">
    <property type="entry name" value="TATD_1"/>
    <property type="match status" value="1"/>
</dbReference>
<dbReference type="PANTHER" id="PTHR46124">
    <property type="entry name" value="D-AMINOACYL-TRNA DEACYLASE"/>
    <property type="match status" value="1"/>
</dbReference>
<dbReference type="InterPro" id="IPR032466">
    <property type="entry name" value="Metal_Hydrolase"/>
</dbReference>
<evidence type="ECO:0000256" key="2">
    <source>
        <dbReference type="PIRSR" id="PIRSR005902-1"/>
    </source>
</evidence>